<name>A0A1M5HG71_9SPHI</name>
<dbReference type="OrthoDB" id="765358at2"/>
<accession>A0A1M5HG71</accession>
<evidence type="ECO:0000313" key="1">
    <source>
        <dbReference type="EMBL" id="SHG14888.1"/>
    </source>
</evidence>
<dbReference type="Proteomes" id="UP000184287">
    <property type="component" value="Unassembled WGS sequence"/>
</dbReference>
<dbReference type="AlphaFoldDB" id="A0A1M5HG71"/>
<gene>
    <name evidence="1" type="ORF">SAMN04488522_104648</name>
</gene>
<keyword evidence="2" id="KW-1185">Reference proteome</keyword>
<sequence>MNLDRMTWVIISFTTLSLIYTSCSQSDKDNSEKEKYKNYIAAKAVIDQRLPERVSRYGAKQARYNLTIMDGKKEKVVRFNCELSGDFKEKDTLIVYYDPADPNGTEVKVKIP</sequence>
<dbReference type="RefSeq" id="WP_073233361.1">
    <property type="nucleotide sequence ID" value="NZ_FQUQ01000004.1"/>
</dbReference>
<dbReference type="EMBL" id="FQUQ01000004">
    <property type="protein sequence ID" value="SHG14888.1"/>
    <property type="molecule type" value="Genomic_DNA"/>
</dbReference>
<dbReference type="STRING" id="288992.SAMN04488522_104648"/>
<protein>
    <submittedName>
        <fullName evidence="1">Uncharacterized protein</fullName>
    </submittedName>
</protein>
<organism evidence="1 2">
    <name type="scientific">Pedobacter caeni</name>
    <dbReference type="NCBI Taxonomy" id="288992"/>
    <lineage>
        <taxon>Bacteria</taxon>
        <taxon>Pseudomonadati</taxon>
        <taxon>Bacteroidota</taxon>
        <taxon>Sphingobacteriia</taxon>
        <taxon>Sphingobacteriales</taxon>
        <taxon>Sphingobacteriaceae</taxon>
        <taxon>Pedobacter</taxon>
    </lineage>
</organism>
<reference evidence="2" key="1">
    <citation type="submission" date="2016-11" db="EMBL/GenBank/DDBJ databases">
        <authorList>
            <person name="Varghese N."/>
            <person name="Submissions S."/>
        </authorList>
    </citation>
    <scope>NUCLEOTIDE SEQUENCE [LARGE SCALE GENOMIC DNA]</scope>
    <source>
        <strain evidence="2">DSM 16990</strain>
    </source>
</reference>
<proteinExistence type="predicted"/>
<evidence type="ECO:0000313" key="2">
    <source>
        <dbReference type="Proteomes" id="UP000184287"/>
    </source>
</evidence>